<protein>
    <recommendedName>
        <fullName evidence="3">Alpha-ketoglutarate-dependent dioxygenase AlkB-like domain-containing protein</fullName>
    </recommendedName>
</protein>
<reference evidence="1" key="1">
    <citation type="submission" date="2019-03" db="EMBL/GenBank/DDBJ databases">
        <title>Long read genome sequence of the mycoparasitic Pythium oligandrum ATCC 38472 isolated from sugarbeet rhizosphere.</title>
        <authorList>
            <person name="Gaulin E."/>
        </authorList>
    </citation>
    <scope>NUCLEOTIDE SEQUENCE</scope>
    <source>
        <strain evidence="1">ATCC 38472_TT</strain>
    </source>
</reference>
<organism evidence="1 2">
    <name type="scientific">Pythium oligandrum</name>
    <name type="common">Mycoparasitic fungus</name>
    <dbReference type="NCBI Taxonomy" id="41045"/>
    <lineage>
        <taxon>Eukaryota</taxon>
        <taxon>Sar</taxon>
        <taxon>Stramenopiles</taxon>
        <taxon>Oomycota</taxon>
        <taxon>Peronosporomycetes</taxon>
        <taxon>Pythiales</taxon>
        <taxon>Pythiaceae</taxon>
        <taxon>Pythium</taxon>
    </lineage>
</organism>
<accession>A0A8K1FLH3</accession>
<dbReference type="OrthoDB" id="28127at2759"/>
<proteinExistence type="predicted"/>
<dbReference type="GO" id="GO:0006974">
    <property type="term" value="P:DNA damage response"/>
    <property type="evidence" value="ECO:0007669"/>
    <property type="project" value="InterPro"/>
</dbReference>
<dbReference type="AlphaFoldDB" id="A0A8K1FLH3"/>
<keyword evidence="2" id="KW-1185">Reference proteome</keyword>
<gene>
    <name evidence="1" type="ORF">Poli38472_005718</name>
</gene>
<dbReference type="GO" id="GO:0005759">
    <property type="term" value="C:mitochondrial matrix"/>
    <property type="evidence" value="ECO:0007669"/>
    <property type="project" value="TreeGrafter"/>
</dbReference>
<evidence type="ECO:0000313" key="2">
    <source>
        <dbReference type="Proteomes" id="UP000794436"/>
    </source>
</evidence>
<evidence type="ECO:0008006" key="3">
    <source>
        <dbReference type="Google" id="ProtNLM"/>
    </source>
</evidence>
<evidence type="ECO:0000313" key="1">
    <source>
        <dbReference type="EMBL" id="TMW68250.1"/>
    </source>
</evidence>
<dbReference type="Proteomes" id="UP000794436">
    <property type="component" value="Unassembled WGS sequence"/>
</dbReference>
<dbReference type="PANTHER" id="PTHR21052:SF0">
    <property type="entry name" value="ALPHA-KETOGLUTARATE-DEPENDENT DIOXYGENASE ALKB HOMOLOG 7, MITOCHONDRIAL"/>
    <property type="match status" value="1"/>
</dbReference>
<dbReference type="Gene3D" id="2.60.120.590">
    <property type="entry name" value="Alpha-ketoglutarate-dependent dioxygenase AlkB-like"/>
    <property type="match status" value="1"/>
</dbReference>
<dbReference type="GO" id="GO:0006631">
    <property type="term" value="P:fatty acid metabolic process"/>
    <property type="evidence" value="ECO:0007669"/>
    <property type="project" value="TreeGrafter"/>
</dbReference>
<sequence length="212" mass="24626">MRSLSSAVSPYSWKHSALVDPSKCVDDAVGVNDLLVMPEVLTEQEEQIVSDECIKLLRRRRYEEDHWDSVIIKFKEMERSRWSAETARILDKVRQAPIIPQDLVYFPPVHVIDLAEDGYIKPHVDSIKFSGQVVAGVNLLSPSIMRFKEEEGESIVDAFLPRRSMYMMTGRIRYHYTHEILPGMQLFRGTEPVNRTRRISIMIRDVHPDHLH</sequence>
<dbReference type="PANTHER" id="PTHR21052">
    <property type="entry name" value="SPERMATOGENESIS ASSOCIATED 11-RELATED"/>
    <property type="match status" value="1"/>
</dbReference>
<dbReference type="InterPro" id="IPR032870">
    <property type="entry name" value="ALKBH7-like"/>
</dbReference>
<name>A0A8K1FLH3_PYTOL</name>
<comment type="caution">
    <text evidence="1">The sequence shown here is derived from an EMBL/GenBank/DDBJ whole genome shotgun (WGS) entry which is preliminary data.</text>
</comment>
<dbReference type="InterPro" id="IPR037151">
    <property type="entry name" value="AlkB-like_sf"/>
</dbReference>
<dbReference type="SUPFAM" id="SSF51197">
    <property type="entry name" value="Clavaminate synthase-like"/>
    <property type="match status" value="1"/>
</dbReference>
<dbReference type="EMBL" id="SPLM01000002">
    <property type="protein sequence ID" value="TMW68250.1"/>
    <property type="molecule type" value="Genomic_DNA"/>
</dbReference>